<gene>
    <name evidence="1" type="ORF">CR513_34493</name>
</gene>
<feature type="non-terminal residue" evidence="1">
    <location>
        <position position="158"/>
    </location>
</feature>
<comment type="caution">
    <text evidence="1">The sequence shown here is derived from an EMBL/GenBank/DDBJ whole genome shotgun (WGS) entry which is preliminary data.</text>
</comment>
<organism evidence="1 2">
    <name type="scientific">Mucuna pruriens</name>
    <name type="common">Velvet bean</name>
    <name type="synonym">Dolichos pruriens</name>
    <dbReference type="NCBI Taxonomy" id="157652"/>
    <lineage>
        <taxon>Eukaryota</taxon>
        <taxon>Viridiplantae</taxon>
        <taxon>Streptophyta</taxon>
        <taxon>Embryophyta</taxon>
        <taxon>Tracheophyta</taxon>
        <taxon>Spermatophyta</taxon>
        <taxon>Magnoliopsida</taxon>
        <taxon>eudicotyledons</taxon>
        <taxon>Gunneridae</taxon>
        <taxon>Pentapetalae</taxon>
        <taxon>rosids</taxon>
        <taxon>fabids</taxon>
        <taxon>Fabales</taxon>
        <taxon>Fabaceae</taxon>
        <taxon>Papilionoideae</taxon>
        <taxon>50 kb inversion clade</taxon>
        <taxon>NPAAA clade</taxon>
        <taxon>indigoferoid/millettioid clade</taxon>
        <taxon>Phaseoleae</taxon>
        <taxon>Mucuna</taxon>
    </lineage>
</organism>
<dbReference type="OrthoDB" id="1898393at2759"/>
<accession>A0A371G1N0</accession>
<keyword evidence="2" id="KW-1185">Reference proteome</keyword>
<dbReference type="PANTHER" id="PTHR31050:SF7">
    <property type="entry name" value="DUF1262 FAMILY PROTEIN"/>
    <property type="match status" value="1"/>
</dbReference>
<dbReference type="PANTHER" id="PTHR31050">
    <property type="entry name" value="OS08G0413200 PROTEIN"/>
    <property type="match status" value="1"/>
</dbReference>
<dbReference type="EMBL" id="QJKJ01007046">
    <property type="protein sequence ID" value="RDX84452.1"/>
    <property type="molecule type" value="Genomic_DNA"/>
</dbReference>
<evidence type="ECO:0000313" key="1">
    <source>
        <dbReference type="EMBL" id="RDX84452.1"/>
    </source>
</evidence>
<name>A0A371G1N0_MUCPR</name>
<feature type="non-terminal residue" evidence="1">
    <location>
        <position position="1"/>
    </location>
</feature>
<protein>
    <submittedName>
        <fullName evidence="1">Uncharacterized protein</fullName>
    </submittedName>
</protein>
<dbReference type="Proteomes" id="UP000257109">
    <property type="component" value="Unassembled WGS sequence"/>
</dbReference>
<reference evidence="1" key="1">
    <citation type="submission" date="2018-05" db="EMBL/GenBank/DDBJ databases">
        <title>Draft genome of Mucuna pruriens seed.</title>
        <authorList>
            <person name="Nnadi N.E."/>
            <person name="Vos R."/>
            <person name="Hasami M.H."/>
            <person name="Devisetty U.K."/>
            <person name="Aguiy J.C."/>
        </authorList>
    </citation>
    <scope>NUCLEOTIDE SEQUENCE [LARGE SCALE GENOMIC DNA]</scope>
    <source>
        <tissue evidence="1">Seed</tissue>
    </source>
</reference>
<dbReference type="AlphaFoldDB" id="A0A371G1N0"/>
<sequence>VKPRPLAPSDDYQQVEIIKKRHGFHAISVATDGIPPDFLRRKEAVKVAGRDAVWDENGVVDRVLWFRSFDDVGREISVGLSLEVVERMKWEEERVGWKASNGRQESVMRVEEFRGTTKWDKFGCYMLVESFSLFSLKQAWETFTIQPSIVAQQNVSFP</sequence>
<evidence type="ECO:0000313" key="2">
    <source>
        <dbReference type="Proteomes" id="UP000257109"/>
    </source>
</evidence>
<proteinExistence type="predicted"/>